<feature type="transmembrane region" description="Helical" evidence="1">
    <location>
        <begin position="119"/>
        <end position="137"/>
    </location>
</feature>
<evidence type="ECO:0008006" key="3">
    <source>
        <dbReference type="Google" id="ProtNLM"/>
    </source>
</evidence>
<gene>
    <name evidence="2" type="ORF">LCGC14_1159520</name>
</gene>
<dbReference type="PANTHER" id="PTHR34368">
    <property type="entry name" value="OS01G0962200 PROTEIN"/>
    <property type="match status" value="1"/>
</dbReference>
<evidence type="ECO:0000256" key="1">
    <source>
        <dbReference type="SAM" id="Phobius"/>
    </source>
</evidence>
<feature type="transmembrane region" description="Helical" evidence="1">
    <location>
        <begin position="48"/>
        <end position="74"/>
    </location>
</feature>
<reference evidence="2" key="1">
    <citation type="journal article" date="2015" name="Nature">
        <title>Complex archaea that bridge the gap between prokaryotes and eukaryotes.</title>
        <authorList>
            <person name="Spang A."/>
            <person name="Saw J.H."/>
            <person name="Jorgensen S.L."/>
            <person name="Zaremba-Niedzwiedzka K."/>
            <person name="Martijn J."/>
            <person name="Lind A.E."/>
            <person name="van Eijk R."/>
            <person name="Schleper C."/>
            <person name="Guy L."/>
            <person name="Ettema T.J."/>
        </authorList>
    </citation>
    <scope>NUCLEOTIDE SEQUENCE</scope>
</reference>
<proteinExistence type="predicted"/>
<sequence length="259" mass="29847">MSKVKYTFKIGLLFVLFCVLVVILYRASPISQEVSYHRFADTRTLFGIPNFANIASNLLLIALGTWGVFFLSFLKPPFFHHPQERGVWMIFFGGAILASLGSMFYHWNPSNFSLAVDRFLLSIVFMTFFSLMIIERVHFRAGLWLFPLLLLAGVSSVLYWIFTENLSQGDLRPYILIQFFPLLAIPLILLFFSASYPGQQWLWASLATYSVSKICELTDSETFEFFHGQLSGHTLKHFFVGISLFFIIIYLKARKIKTK</sequence>
<comment type="caution">
    <text evidence="2">The sequence shown here is derived from an EMBL/GenBank/DDBJ whole genome shotgun (WGS) entry which is preliminary data.</text>
</comment>
<protein>
    <recommendedName>
        <fullName evidence="3">Alkaline phytoceramidase</fullName>
    </recommendedName>
</protein>
<keyword evidence="1" id="KW-0812">Transmembrane</keyword>
<keyword evidence="1" id="KW-1133">Transmembrane helix</keyword>
<feature type="transmembrane region" description="Helical" evidence="1">
    <location>
        <begin position="86"/>
        <end position="107"/>
    </location>
</feature>
<name>A0A0F9PBF5_9ZZZZ</name>
<evidence type="ECO:0000313" key="2">
    <source>
        <dbReference type="EMBL" id="KKM98280.1"/>
    </source>
</evidence>
<keyword evidence="1" id="KW-0472">Membrane</keyword>
<feature type="transmembrane region" description="Helical" evidence="1">
    <location>
        <begin position="6"/>
        <end position="27"/>
    </location>
</feature>
<dbReference type="EMBL" id="LAZR01005641">
    <property type="protein sequence ID" value="KKM98280.1"/>
    <property type="molecule type" value="Genomic_DNA"/>
</dbReference>
<accession>A0A0F9PBF5</accession>
<feature type="transmembrane region" description="Helical" evidence="1">
    <location>
        <begin position="235"/>
        <end position="253"/>
    </location>
</feature>
<dbReference type="PANTHER" id="PTHR34368:SF1">
    <property type="entry name" value="OS01G0962200 PROTEIN"/>
    <property type="match status" value="1"/>
</dbReference>
<feature type="transmembrane region" description="Helical" evidence="1">
    <location>
        <begin position="143"/>
        <end position="162"/>
    </location>
</feature>
<dbReference type="AlphaFoldDB" id="A0A0F9PBF5"/>
<feature type="transmembrane region" description="Helical" evidence="1">
    <location>
        <begin position="174"/>
        <end position="196"/>
    </location>
</feature>
<organism evidence="2">
    <name type="scientific">marine sediment metagenome</name>
    <dbReference type="NCBI Taxonomy" id="412755"/>
    <lineage>
        <taxon>unclassified sequences</taxon>
        <taxon>metagenomes</taxon>
        <taxon>ecological metagenomes</taxon>
    </lineage>
</organism>